<gene>
    <name evidence="2" type="ORF">ENP23_13510</name>
</gene>
<evidence type="ECO:0000313" key="2">
    <source>
        <dbReference type="EMBL" id="HEF26780.1"/>
    </source>
</evidence>
<sequence>MADPVAVVAHQRRPGNPADTAIAGQRRRAARTRVGRRQRAPVSCGLAGARSATLAGLSGTPRSIAALGDVLPAQPQRLDGCAVRQGLRAVCVG</sequence>
<dbReference type="AlphaFoldDB" id="A0A7C1X879"/>
<proteinExistence type="predicted"/>
<dbReference type="EMBL" id="DSIN01000023">
    <property type="protein sequence ID" value="HEF26780.1"/>
    <property type="molecule type" value="Genomic_DNA"/>
</dbReference>
<organism evidence="2">
    <name type="scientific">Pseudomonas graminis</name>
    <dbReference type="NCBI Taxonomy" id="158627"/>
    <lineage>
        <taxon>Bacteria</taxon>
        <taxon>Pseudomonadati</taxon>
        <taxon>Pseudomonadota</taxon>
        <taxon>Gammaproteobacteria</taxon>
        <taxon>Pseudomonadales</taxon>
        <taxon>Pseudomonadaceae</taxon>
        <taxon>Pseudomonas</taxon>
    </lineage>
</organism>
<evidence type="ECO:0000256" key="1">
    <source>
        <dbReference type="SAM" id="MobiDB-lite"/>
    </source>
</evidence>
<feature type="region of interest" description="Disordered" evidence="1">
    <location>
        <begin position="1"/>
        <end position="42"/>
    </location>
</feature>
<feature type="compositionally biased region" description="Basic residues" evidence="1">
    <location>
        <begin position="25"/>
        <end position="39"/>
    </location>
</feature>
<accession>A0A7C1X879</accession>
<reference evidence="2" key="1">
    <citation type="journal article" date="2020" name="mSystems">
        <title>Genome- and Community-Level Interaction Insights into Carbon Utilization and Element Cycling Functions of Hydrothermarchaeota in Hydrothermal Sediment.</title>
        <authorList>
            <person name="Zhou Z."/>
            <person name="Liu Y."/>
            <person name="Xu W."/>
            <person name="Pan J."/>
            <person name="Luo Z.H."/>
            <person name="Li M."/>
        </authorList>
    </citation>
    <scope>NUCLEOTIDE SEQUENCE [LARGE SCALE GENOMIC DNA]</scope>
    <source>
        <strain evidence="2">SpSt-200</strain>
    </source>
</reference>
<protein>
    <submittedName>
        <fullName evidence="2">Uncharacterized protein</fullName>
    </submittedName>
</protein>
<comment type="caution">
    <text evidence="2">The sequence shown here is derived from an EMBL/GenBank/DDBJ whole genome shotgun (WGS) entry which is preliminary data.</text>
</comment>
<name>A0A7C1X879_9PSED</name>